<dbReference type="AlphaFoldDB" id="A0A4R3K030"/>
<dbReference type="InterPro" id="IPR036513">
    <property type="entry name" value="STAS_dom_sf"/>
</dbReference>
<dbReference type="InterPro" id="IPR002645">
    <property type="entry name" value="STAS_dom"/>
</dbReference>
<dbReference type="OrthoDB" id="8563468at2"/>
<dbReference type="RefSeq" id="WP_126461889.1">
    <property type="nucleotide sequence ID" value="NZ_AP018721.1"/>
</dbReference>
<proteinExistence type="predicted"/>
<keyword evidence="3" id="KW-1185">Reference proteome</keyword>
<organism evidence="2 3">
    <name type="scientific">Sulfuritortus calidifontis</name>
    <dbReference type="NCBI Taxonomy" id="1914471"/>
    <lineage>
        <taxon>Bacteria</taxon>
        <taxon>Pseudomonadati</taxon>
        <taxon>Pseudomonadota</taxon>
        <taxon>Betaproteobacteria</taxon>
        <taxon>Nitrosomonadales</taxon>
        <taxon>Thiobacillaceae</taxon>
        <taxon>Sulfuritortus</taxon>
    </lineage>
</organism>
<sequence>MRVEAQIAYPEGQLTLATASALLAEGEQALAQGCNSFDLSGVEHVDSAALSLIMSWKRAAAAQGRTITFRNIPATLVSLATLYGVAEFLNA</sequence>
<gene>
    <name evidence="2" type="ORF">EDC61_10338</name>
</gene>
<evidence type="ECO:0000313" key="2">
    <source>
        <dbReference type="EMBL" id="TCS72916.1"/>
    </source>
</evidence>
<dbReference type="SUPFAM" id="SSF52091">
    <property type="entry name" value="SpoIIaa-like"/>
    <property type="match status" value="1"/>
</dbReference>
<dbReference type="EMBL" id="SLZY01000003">
    <property type="protein sequence ID" value="TCS72916.1"/>
    <property type="molecule type" value="Genomic_DNA"/>
</dbReference>
<accession>A0A4R3K030</accession>
<reference evidence="2 3" key="1">
    <citation type="submission" date="2019-03" db="EMBL/GenBank/DDBJ databases">
        <title>Genomic Encyclopedia of Type Strains, Phase IV (KMG-IV): sequencing the most valuable type-strain genomes for metagenomic binning, comparative biology and taxonomic classification.</title>
        <authorList>
            <person name="Goeker M."/>
        </authorList>
    </citation>
    <scope>NUCLEOTIDE SEQUENCE [LARGE SCALE GENOMIC DNA]</scope>
    <source>
        <strain evidence="2 3">DSM 103923</strain>
    </source>
</reference>
<evidence type="ECO:0000313" key="3">
    <source>
        <dbReference type="Proteomes" id="UP000295135"/>
    </source>
</evidence>
<dbReference type="CDD" id="cd07043">
    <property type="entry name" value="STAS_anti-anti-sigma_factors"/>
    <property type="match status" value="1"/>
</dbReference>
<dbReference type="Pfam" id="PF13466">
    <property type="entry name" value="STAS_2"/>
    <property type="match status" value="1"/>
</dbReference>
<protein>
    <submittedName>
        <fullName evidence="2">Phospholipid transport system transporter-binding protein</fullName>
    </submittedName>
</protein>
<dbReference type="InterPro" id="IPR058548">
    <property type="entry name" value="MlaB-like_STAS"/>
</dbReference>
<comment type="caution">
    <text evidence="2">The sequence shown here is derived from an EMBL/GenBank/DDBJ whole genome shotgun (WGS) entry which is preliminary data.</text>
</comment>
<evidence type="ECO:0000259" key="1">
    <source>
        <dbReference type="PROSITE" id="PS50801"/>
    </source>
</evidence>
<feature type="domain" description="STAS" evidence="1">
    <location>
        <begin position="11"/>
        <end position="91"/>
    </location>
</feature>
<name>A0A4R3K030_9PROT</name>
<dbReference type="Gene3D" id="3.30.750.24">
    <property type="entry name" value="STAS domain"/>
    <property type="match status" value="1"/>
</dbReference>
<dbReference type="PROSITE" id="PS50801">
    <property type="entry name" value="STAS"/>
    <property type="match status" value="1"/>
</dbReference>
<dbReference type="Proteomes" id="UP000295135">
    <property type="component" value="Unassembled WGS sequence"/>
</dbReference>